<evidence type="ECO:0000256" key="1">
    <source>
        <dbReference type="SAM" id="MobiDB-lite"/>
    </source>
</evidence>
<evidence type="ECO:0000313" key="3">
    <source>
        <dbReference type="Proteomes" id="UP000593567"/>
    </source>
</evidence>
<reference evidence="2" key="1">
    <citation type="submission" date="2020-06" db="EMBL/GenBank/DDBJ databases">
        <title>Draft genome of Bugula neritina, a colonial animal packing powerful symbionts and potential medicines.</title>
        <authorList>
            <person name="Rayko M."/>
        </authorList>
    </citation>
    <scope>NUCLEOTIDE SEQUENCE [LARGE SCALE GENOMIC DNA]</scope>
    <source>
        <strain evidence="2">Kwan_BN1</strain>
    </source>
</reference>
<organism evidence="2 3">
    <name type="scientific">Bugula neritina</name>
    <name type="common">Brown bryozoan</name>
    <name type="synonym">Sertularia neritina</name>
    <dbReference type="NCBI Taxonomy" id="10212"/>
    <lineage>
        <taxon>Eukaryota</taxon>
        <taxon>Metazoa</taxon>
        <taxon>Spiralia</taxon>
        <taxon>Lophotrochozoa</taxon>
        <taxon>Bryozoa</taxon>
        <taxon>Gymnolaemata</taxon>
        <taxon>Cheilostomatida</taxon>
        <taxon>Flustrina</taxon>
        <taxon>Buguloidea</taxon>
        <taxon>Bugulidae</taxon>
        <taxon>Bugula</taxon>
    </lineage>
</organism>
<comment type="caution">
    <text evidence="2">The sequence shown here is derived from an EMBL/GenBank/DDBJ whole genome shotgun (WGS) entry which is preliminary data.</text>
</comment>
<proteinExistence type="predicted"/>
<dbReference type="EMBL" id="VXIV02002742">
    <property type="protein sequence ID" value="KAF6023232.1"/>
    <property type="molecule type" value="Genomic_DNA"/>
</dbReference>
<dbReference type="AlphaFoldDB" id="A0A7J7JAH0"/>
<sequence length="120" mass="13260">MDEYLKKYENATGSKPRPQAKVRHHDNKHLLTLTSRDGEIISPNKRVIKVDPSSDSSPVDDSYSSYAIDSFIPEETKIGGAVSTSSSSGITVSNSEFILRPKKVSPAQYGESRGYLFLHN</sequence>
<protein>
    <submittedName>
        <fullName evidence="2">Uncharacterized protein</fullName>
    </submittedName>
</protein>
<keyword evidence="3" id="KW-1185">Reference proteome</keyword>
<name>A0A7J7JAH0_BUGNE</name>
<gene>
    <name evidence="2" type="ORF">EB796_018464</name>
</gene>
<dbReference type="Proteomes" id="UP000593567">
    <property type="component" value="Unassembled WGS sequence"/>
</dbReference>
<accession>A0A7J7JAH0</accession>
<evidence type="ECO:0000313" key="2">
    <source>
        <dbReference type="EMBL" id="KAF6023232.1"/>
    </source>
</evidence>
<feature type="region of interest" description="Disordered" evidence="1">
    <location>
        <begin position="1"/>
        <end position="26"/>
    </location>
</feature>